<keyword evidence="2" id="KW-0378">Hydrolase</keyword>
<gene>
    <name evidence="2" type="ORF">EI97DRAFT_241654</name>
</gene>
<dbReference type="EMBL" id="ML986531">
    <property type="protein sequence ID" value="KAF2271864.1"/>
    <property type="molecule type" value="Genomic_DNA"/>
</dbReference>
<proteinExistence type="predicted"/>
<dbReference type="Gene3D" id="3.40.50.1820">
    <property type="entry name" value="alpha/beta hydrolase"/>
    <property type="match status" value="1"/>
</dbReference>
<dbReference type="GO" id="GO:0016787">
    <property type="term" value="F:hydrolase activity"/>
    <property type="evidence" value="ECO:0007669"/>
    <property type="project" value="UniProtKB-KW"/>
</dbReference>
<dbReference type="PANTHER" id="PTHR45763">
    <property type="entry name" value="HYDROLASE, ALPHA/BETA FOLD FAMILY PROTEIN, EXPRESSED-RELATED"/>
    <property type="match status" value="1"/>
</dbReference>
<dbReference type="RefSeq" id="XP_033649403.1">
    <property type="nucleotide sequence ID" value="XM_033794060.1"/>
</dbReference>
<accession>A0A6A6J6M3</accession>
<evidence type="ECO:0000313" key="2">
    <source>
        <dbReference type="EMBL" id="KAF2271864.1"/>
    </source>
</evidence>
<protein>
    <submittedName>
        <fullName evidence="2">Alpha/beta-hydrolase</fullName>
    </submittedName>
</protein>
<dbReference type="InterPro" id="IPR029058">
    <property type="entry name" value="AB_hydrolase_fold"/>
</dbReference>
<dbReference type="OrthoDB" id="294702at2759"/>
<dbReference type="PANTHER" id="PTHR45763:SF46">
    <property type="entry name" value="AB HYDROLASE-1 DOMAIN-CONTAINING PROTEIN"/>
    <property type="match status" value="1"/>
</dbReference>
<feature type="domain" description="AB hydrolase-1" evidence="1">
    <location>
        <begin position="132"/>
        <end position="231"/>
    </location>
</feature>
<dbReference type="GeneID" id="54547235"/>
<keyword evidence="3" id="KW-1185">Reference proteome</keyword>
<dbReference type="AlphaFoldDB" id="A0A6A6J6M3"/>
<dbReference type="Proteomes" id="UP000800097">
    <property type="component" value="Unassembled WGS sequence"/>
</dbReference>
<dbReference type="InterPro" id="IPR000073">
    <property type="entry name" value="AB_hydrolase_1"/>
</dbReference>
<evidence type="ECO:0000313" key="3">
    <source>
        <dbReference type="Proteomes" id="UP000800097"/>
    </source>
</evidence>
<organism evidence="2 3">
    <name type="scientific">Westerdykella ornata</name>
    <dbReference type="NCBI Taxonomy" id="318751"/>
    <lineage>
        <taxon>Eukaryota</taxon>
        <taxon>Fungi</taxon>
        <taxon>Dikarya</taxon>
        <taxon>Ascomycota</taxon>
        <taxon>Pezizomycotina</taxon>
        <taxon>Dothideomycetes</taxon>
        <taxon>Pleosporomycetidae</taxon>
        <taxon>Pleosporales</taxon>
        <taxon>Sporormiaceae</taxon>
        <taxon>Westerdykella</taxon>
    </lineage>
</organism>
<evidence type="ECO:0000259" key="1">
    <source>
        <dbReference type="Pfam" id="PF00561"/>
    </source>
</evidence>
<name>A0A6A6J6M3_WESOR</name>
<reference evidence="2" key="1">
    <citation type="journal article" date="2020" name="Stud. Mycol.">
        <title>101 Dothideomycetes genomes: a test case for predicting lifestyles and emergence of pathogens.</title>
        <authorList>
            <person name="Haridas S."/>
            <person name="Albert R."/>
            <person name="Binder M."/>
            <person name="Bloem J."/>
            <person name="Labutti K."/>
            <person name="Salamov A."/>
            <person name="Andreopoulos B."/>
            <person name="Baker S."/>
            <person name="Barry K."/>
            <person name="Bills G."/>
            <person name="Bluhm B."/>
            <person name="Cannon C."/>
            <person name="Castanera R."/>
            <person name="Culley D."/>
            <person name="Daum C."/>
            <person name="Ezra D."/>
            <person name="Gonzalez J."/>
            <person name="Henrissat B."/>
            <person name="Kuo A."/>
            <person name="Liang C."/>
            <person name="Lipzen A."/>
            <person name="Lutzoni F."/>
            <person name="Magnuson J."/>
            <person name="Mondo S."/>
            <person name="Nolan M."/>
            <person name="Ohm R."/>
            <person name="Pangilinan J."/>
            <person name="Park H.-J."/>
            <person name="Ramirez L."/>
            <person name="Alfaro M."/>
            <person name="Sun H."/>
            <person name="Tritt A."/>
            <person name="Yoshinaga Y."/>
            <person name="Zwiers L.-H."/>
            <person name="Turgeon B."/>
            <person name="Goodwin S."/>
            <person name="Spatafora J."/>
            <person name="Crous P."/>
            <person name="Grigoriev I."/>
        </authorList>
    </citation>
    <scope>NUCLEOTIDE SEQUENCE</scope>
    <source>
        <strain evidence="2">CBS 379.55</strain>
    </source>
</reference>
<sequence length="401" mass="45322">MVALGASLLRTGRGRFCLKAVVTAPKTPFFGWHIRFASSAIKPPPYQAPPKQKPKSVAPKEPSYLFPGTLAQVNDNYQLDLFDRKGQYLGIFPPSDLESLYVVHPGDTRFCRLSDGRTLCYADYGSQSANAPVLVPLHGMPGARLWGPRFVRWAENRGIRVISIDRPGYGHSTPNDDMTRLDLAHDLEELLDALQVNHFYVYGVSAGGAYALACARYFPRSRLRATGVMCGQNPHGPGVYDTFNPLAWKLSHFLARNFKELWKLHSGFRHRKIYRIVAQRYCVDDHTIQRMVAKHTGLTPQEIEEAEAAFEALKRAEIYRQMGVGRLVDENNANWGFDLSEIESNPIYIWHGTIDRNTSYTGALWMKNQIKRSIVHFSAAPGKDHYSAQNHKASIQRLLKH</sequence>
<dbReference type="SUPFAM" id="SSF53474">
    <property type="entry name" value="alpha/beta-Hydrolases"/>
    <property type="match status" value="1"/>
</dbReference>
<dbReference type="Pfam" id="PF00561">
    <property type="entry name" value="Abhydrolase_1"/>
    <property type="match status" value="1"/>
</dbReference>